<feature type="region of interest" description="Disordered" evidence="7">
    <location>
        <begin position="77"/>
        <end position="101"/>
    </location>
</feature>
<evidence type="ECO:0000256" key="8">
    <source>
        <dbReference type="SAM" id="Phobius"/>
    </source>
</evidence>
<dbReference type="InterPro" id="IPR036852">
    <property type="entry name" value="Peptidase_S8/S53_dom_sf"/>
</dbReference>
<keyword evidence="8" id="KW-1133">Transmembrane helix</keyword>
<name>A0A4Q9H1I2_9MICO</name>
<comment type="similarity">
    <text evidence="1 5 6">Belongs to the peptidase S8 family.</text>
</comment>
<dbReference type="SUPFAM" id="SSF52743">
    <property type="entry name" value="Subtilisin-like"/>
    <property type="match status" value="1"/>
</dbReference>
<dbReference type="InterPro" id="IPR023827">
    <property type="entry name" value="Peptidase_S8_Asp-AS"/>
</dbReference>
<dbReference type="Proteomes" id="UP000294194">
    <property type="component" value="Unassembled WGS sequence"/>
</dbReference>
<dbReference type="EMBL" id="SISG01000001">
    <property type="protein sequence ID" value="TBN58590.1"/>
    <property type="molecule type" value="Genomic_DNA"/>
</dbReference>
<evidence type="ECO:0000313" key="11">
    <source>
        <dbReference type="Proteomes" id="UP000294194"/>
    </source>
</evidence>
<dbReference type="PRINTS" id="PR00723">
    <property type="entry name" value="SUBTILISIN"/>
</dbReference>
<feature type="active site" description="Charge relay system" evidence="5">
    <location>
        <position position="63"/>
    </location>
</feature>
<evidence type="ECO:0000313" key="10">
    <source>
        <dbReference type="EMBL" id="TBN58590.1"/>
    </source>
</evidence>
<feature type="compositionally biased region" description="Polar residues" evidence="7">
    <location>
        <begin position="83"/>
        <end position="101"/>
    </location>
</feature>
<evidence type="ECO:0000256" key="1">
    <source>
        <dbReference type="ARBA" id="ARBA00011073"/>
    </source>
</evidence>
<sequence length="419" mass="42130">MEPGRVPVRLALAVLVAAALVLVGEVPAQADSIRDREYWLSGYGIREAWKTTKGAGVTIAVIDTGVDGSHPDLKGAVVGGADFSSQGSSNGQTPVGSDGSSHGTMVAALAAGRGQGTSGVIGAAPAASVLAISIGFGTNNTSDDQIAKAVRWAVDNGADVINMSLTRNTLDWPTSWDDAFLYAMEKDVVVVAAAGNRGSGTTQVGAPATMPGVLTVGGVDRNGAASWDASSQGITIGVSAPSEQLVGAVPGGGYVLWDGTSGATPIVAGVVALVRAAHPELDAASVINRIVKTAKDAGKKGADPIYGFGLMDASAAVSAKVPAVAANPMGDLAEWIRIYRRADAPAQPTATGTPEPPSSTAPPVVEASGPTDPSGELLPTVAQLRDIGIPLALFAAFGLGLILVLGGLFRRLRGSRGKE</sequence>
<keyword evidence="8" id="KW-0472">Membrane</keyword>
<dbReference type="InterPro" id="IPR023828">
    <property type="entry name" value="Peptidase_S8_Ser-AS"/>
</dbReference>
<evidence type="ECO:0000256" key="2">
    <source>
        <dbReference type="ARBA" id="ARBA00022670"/>
    </source>
</evidence>
<dbReference type="PROSITE" id="PS51892">
    <property type="entry name" value="SUBTILASE"/>
    <property type="match status" value="1"/>
</dbReference>
<dbReference type="Pfam" id="PF00082">
    <property type="entry name" value="Peptidase_S8"/>
    <property type="match status" value="1"/>
</dbReference>
<proteinExistence type="inferred from homology"/>
<evidence type="ECO:0000256" key="6">
    <source>
        <dbReference type="RuleBase" id="RU003355"/>
    </source>
</evidence>
<keyword evidence="3 5" id="KW-0378">Hydrolase</keyword>
<keyword evidence="11" id="KW-1185">Reference proteome</keyword>
<comment type="caution">
    <text evidence="10">The sequence shown here is derived from an EMBL/GenBank/DDBJ whole genome shotgun (WGS) entry which is preliminary data.</text>
</comment>
<keyword evidence="8" id="KW-0812">Transmembrane</keyword>
<feature type="region of interest" description="Disordered" evidence="7">
    <location>
        <begin position="345"/>
        <end position="377"/>
    </location>
</feature>
<feature type="transmembrane region" description="Helical" evidence="8">
    <location>
        <begin position="387"/>
        <end position="409"/>
    </location>
</feature>
<dbReference type="InterPro" id="IPR000209">
    <property type="entry name" value="Peptidase_S8/S53_dom"/>
</dbReference>
<dbReference type="PANTHER" id="PTHR43806:SF11">
    <property type="entry name" value="CEREVISIN-RELATED"/>
    <property type="match status" value="1"/>
</dbReference>
<organism evidence="10 11">
    <name type="scientific">Glaciihabitans arcticus</name>
    <dbReference type="NCBI Taxonomy" id="2668039"/>
    <lineage>
        <taxon>Bacteria</taxon>
        <taxon>Bacillati</taxon>
        <taxon>Actinomycetota</taxon>
        <taxon>Actinomycetes</taxon>
        <taxon>Micrococcales</taxon>
        <taxon>Microbacteriaceae</taxon>
        <taxon>Glaciihabitans</taxon>
    </lineage>
</organism>
<dbReference type="Gene3D" id="3.40.50.200">
    <property type="entry name" value="Peptidase S8/S53 domain"/>
    <property type="match status" value="1"/>
</dbReference>
<feature type="active site" description="Charge relay system" evidence="5">
    <location>
        <position position="261"/>
    </location>
</feature>
<reference evidence="11" key="1">
    <citation type="submission" date="2019-02" db="EMBL/GenBank/DDBJ databases">
        <title>Glaciihabitans arcticus sp. nov., a psychrotolerant bacterium isolated from polar soil.</title>
        <authorList>
            <person name="Dahal R.H."/>
        </authorList>
    </citation>
    <scope>NUCLEOTIDE SEQUENCE [LARGE SCALE GENOMIC DNA]</scope>
    <source>
        <strain evidence="11">RP-3-7</strain>
    </source>
</reference>
<protein>
    <submittedName>
        <fullName evidence="10">Peptidase S8</fullName>
    </submittedName>
</protein>
<keyword evidence="4 5" id="KW-0720">Serine protease</keyword>
<evidence type="ECO:0000256" key="4">
    <source>
        <dbReference type="ARBA" id="ARBA00022825"/>
    </source>
</evidence>
<evidence type="ECO:0000259" key="9">
    <source>
        <dbReference type="Pfam" id="PF00082"/>
    </source>
</evidence>
<keyword evidence="2 5" id="KW-0645">Protease</keyword>
<dbReference type="PROSITE" id="PS00138">
    <property type="entry name" value="SUBTILASE_SER"/>
    <property type="match status" value="1"/>
</dbReference>
<feature type="domain" description="Peptidase S8/S53" evidence="9">
    <location>
        <begin position="54"/>
        <end position="309"/>
    </location>
</feature>
<dbReference type="PROSITE" id="PS00136">
    <property type="entry name" value="SUBTILASE_ASP"/>
    <property type="match status" value="1"/>
</dbReference>
<accession>A0A4Q9H1I2</accession>
<evidence type="ECO:0000256" key="5">
    <source>
        <dbReference type="PROSITE-ProRule" id="PRU01240"/>
    </source>
</evidence>
<dbReference type="PANTHER" id="PTHR43806">
    <property type="entry name" value="PEPTIDASE S8"/>
    <property type="match status" value="1"/>
</dbReference>
<gene>
    <name evidence="10" type="ORF">EYE40_08480</name>
</gene>
<dbReference type="InterPro" id="IPR050131">
    <property type="entry name" value="Peptidase_S8_subtilisin-like"/>
</dbReference>
<evidence type="ECO:0000256" key="3">
    <source>
        <dbReference type="ARBA" id="ARBA00022801"/>
    </source>
</evidence>
<dbReference type="AlphaFoldDB" id="A0A4Q9H1I2"/>
<evidence type="ECO:0000256" key="7">
    <source>
        <dbReference type="SAM" id="MobiDB-lite"/>
    </source>
</evidence>
<feature type="active site" description="Charge relay system" evidence="5">
    <location>
        <position position="102"/>
    </location>
</feature>
<dbReference type="GO" id="GO:0006508">
    <property type="term" value="P:proteolysis"/>
    <property type="evidence" value="ECO:0007669"/>
    <property type="project" value="UniProtKB-KW"/>
</dbReference>
<dbReference type="InterPro" id="IPR015500">
    <property type="entry name" value="Peptidase_S8_subtilisin-rel"/>
</dbReference>
<dbReference type="GO" id="GO:0004252">
    <property type="term" value="F:serine-type endopeptidase activity"/>
    <property type="evidence" value="ECO:0007669"/>
    <property type="project" value="UniProtKB-UniRule"/>
</dbReference>